<proteinExistence type="predicted"/>
<gene>
    <name evidence="1" type="ORF">GMARGA_LOCUS42290</name>
</gene>
<name>A0ABN7XHN0_GIGMA</name>
<accession>A0ABN7XHN0</accession>
<dbReference type="EMBL" id="CAJVQB010124614">
    <property type="protein sequence ID" value="CAG8853469.1"/>
    <property type="molecule type" value="Genomic_DNA"/>
</dbReference>
<feature type="non-terminal residue" evidence="1">
    <location>
        <position position="184"/>
    </location>
</feature>
<organism evidence="1 2">
    <name type="scientific">Gigaspora margarita</name>
    <dbReference type="NCBI Taxonomy" id="4874"/>
    <lineage>
        <taxon>Eukaryota</taxon>
        <taxon>Fungi</taxon>
        <taxon>Fungi incertae sedis</taxon>
        <taxon>Mucoromycota</taxon>
        <taxon>Glomeromycotina</taxon>
        <taxon>Glomeromycetes</taxon>
        <taxon>Diversisporales</taxon>
        <taxon>Gigasporaceae</taxon>
        <taxon>Gigaspora</taxon>
    </lineage>
</organism>
<sequence>NSIDITHPELFNCLEIKLGIRWNRNQIEAAGFISTNIETNGLFEDIMKAYSSYYLFEQALLETRVHFYENVSFKPDGDYRNVKLKVGEIVEVTRFGESEPTLGKIMSIIEHSWNNNQEYVFLCFDWLENLNNRDSLLDCPVYRIQNNSSNRVHPISTVLHSSNIPFIHYCNSNCSFQQHDTTNN</sequence>
<dbReference type="Proteomes" id="UP000789901">
    <property type="component" value="Unassembled WGS sequence"/>
</dbReference>
<evidence type="ECO:0000313" key="1">
    <source>
        <dbReference type="EMBL" id="CAG8853469.1"/>
    </source>
</evidence>
<reference evidence="1 2" key="1">
    <citation type="submission" date="2021-06" db="EMBL/GenBank/DDBJ databases">
        <authorList>
            <person name="Kallberg Y."/>
            <person name="Tangrot J."/>
            <person name="Rosling A."/>
        </authorList>
    </citation>
    <scope>NUCLEOTIDE SEQUENCE [LARGE SCALE GENOMIC DNA]</scope>
    <source>
        <strain evidence="1 2">120-4 pot B 10/14</strain>
    </source>
</reference>
<keyword evidence="2" id="KW-1185">Reference proteome</keyword>
<protein>
    <submittedName>
        <fullName evidence="1">31347_t:CDS:1</fullName>
    </submittedName>
</protein>
<evidence type="ECO:0000313" key="2">
    <source>
        <dbReference type="Proteomes" id="UP000789901"/>
    </source>
</evidence>
<feature type="non-terminal residue" evidence="1">
    <location>
        <position position="1"/>
    </location>
</feature>
<comment type="caution">
    <text evidence="1">The sequence shown here is derived from an EMBL/GenBank/DDBJ whole genome shotgun (WGS) entry which is preliminary data.</text>
</comment>